<dbReference type="EMBL" id="CM042881">
    <property type="protein sequence ID" value="KAI4384386.1"/>
    <property type="molecule type" value="Genomic_DNA"/>
</dbReference>
<comment type="caution">
    <text evidence="1">The sequence shown here is derived from an EMBL/GenBank/DDBJ whole genome shotgun (WGS) entry which is preliminary data.</text>
</comment>
<gene>
    <name evidence="1" type="ORF">MLD38_002551</name>
</gene>
<keyword evidence="2" id="KW-1185">Reference proteome</keyword>
<organism evidence="1 2">
    <name type="scientific">Melastoma candidum</name>
    <dbReference type="NCBI Taxonomy" id="119954"/>
    <lineage>
        <taxon>Eukaryota</taxon>
        <taxon>Viridiplantae</taxon>
        <taxon>Streptophyta</taxon>
        <taxon>Embryophyta</taxon>
        <taxon>Tracheophyta</taxon>
        <taxon>Spermatophyta</taxon>
        <taxon>Magnoliopsida</taxon>
        <taxon>eudicotyledons</taxon>
        <taxon>Gunneridae</taxon>
        <taxon>Pentapetalae</taxon>
        <taxon>rosids</taxon>
        <taxon>malvids</taxon>
        <taxon>Myrtales</taxon>
        <taxon>Melastomataceae</taxon>
        <taxon>Melastomatoideae</taxon>
        <taxon>Melastomateae</taxon>
        <taxon>Melastoma</taxon>
    </lineage>
</organism>
<dbReference type="Proteomes" id="UP001057402">
    <property type="component" value="Chromosome 2"/>
</dbReference>
<reference evidence="2" key="1">
    <citation type="journal article" date="2023" name="Front. Plant Sci.">
        <title>Chromosomal-level genome assembly of Melastoma candidum provides insights into trichome evolution.</title>
        <authorList>
            <person name="Zhong Y."/>
            <person name="Wu W."/>
            <person name="Sun C."/>
            <person name="Zou P."/>
            <person name="Liu Y."/>
            <person name="Dai S."/>
            <person name="Zhou R."/>
        </authorList>
    </citation>
    <scope>NUCLEOTIDE SEQUENCE [LARGE SCALE GENOMIC DNA]</scope>
</reference>
<evidence type="ECO:0000313" key="2">
    <source>
        <dbReference type="Proteomes" id="UP001057402"/>
    </source>
</evidence>
<name>A0ACB9S1N2_9MYRT</name>
<proteinExistence type="predicted"/>
<evidence type="ECO:0000313" key="1">
    <source>
        <dbReference type="EMBL" id="KAI4384386.1"/>
    </source>
</evidence>
<accession>A0ACB9S1N2</accession>
<sequence>MRKVMRRLARAGNYQGAVEAFKRMEEFGLERNTSAMNLLRGALVKENGVKHAHETFSQFKENIPVDVRSYNILIHGYCKCKKFELAREVMKEMEVNGLKPDVYSYACFVEAYSHKKEFHLANVVVEEMQVKGCMPNSVTFTILMHALGKAKQINDVMSR</sequence>
<protein>
    <submittedName>
        <fullName evidence="1">Uncharacterized protein</fullName>
    </submittedName>
</protein>